<dbReference type="Proteomes" id="UP000272942">
    <property type="component" value="Unassembled WGS sequence"/>
</dbReference>
<feature type="region of interest" description="Disordered" evidence="2">
    <location>
        <begin position="134"/>
        <end position="162"/>
    </location>
</feature>
<reference evidence="4 5" key="2">
    <citation type="submission" date="2018-11" db="EMBL/GenBank/DDBJ databases">
        <authorList>
            <consortium name="Pathogen Informatics"/>
        </authorList>
    </citation>
    <scope>NUCLEOTIDE SEQUENCE [LARGE SCALE GENOMIC DNA]</scope>
    <source>
        <strain evidence="4 5">Egypt</strain>
    </source>
</reference>
<evidence type="ECO:0000313" key="4">
    <source>
        <dbReference type="EMBL" id="VDP83030.1"/>
    </source>
</evidence>
<feature type="coiled-coil region" evidence="1">
    <location>
        <begin position="367"/>
        <end position="403"/>
    </location>
</feature>
<keyword evidence="1" id="KW-0175">Coiled coil</keyword>
<evidence type="ECO:0000256" key="2">
    <source>
        <dbReference type="SAM" id="MobiDB-lite"/>
    </source>
</evidence>
<dbReference type="OrthoDB" id="10017054at2759"/>
<feature type="compositionally biased region" description="Low complexity" evidence="2">
    <location>
        <begin position="231"/>
        <end position="244"/>
    </location>
</feature>
<evidence type="ECO:0000313" key="5">
    <source>
        <dbReference type="Proteomes" id="UP000272942"/>
    </source>
</evidence>
<sequence length="440" mass="49403">MAQIVSETGLELCHQSGDHDVNGALSNQLVKSLSLKDHMDCGDLECLRTNRGLSNSSIHSPPANGTMDHSAIDSSVSSASSHSPSPVRSIVASPYASATVRRLFRRNETPSVSDAIRTPFDSDLLSESTAVMTQLNQRPPQHEENYPEHLNPFSDEDPPTARLPVLRSTDSIVTPFDDLVNEGDDATRIDSPLMFSRASLSASKLRDSPSLSSTIPNRRQAPPRPPKPNESLLLRRNSHNRLNSIEPGTPRPLDRSQSLRGSRRSFSTGPRLDCNTHRMVHGDTKSVILKRQAPPLPVPGKRVIKADPEDEFISYGDLHRKLHEIHQKLTETERSSRMVHMRLKQGTAKHINVNELLEQWTKLADVKEFLLKQEASLLERLRRQELEEKHADLEHELRLLLAKQDALKTTEEKAREEKLLYDLVTTVEKRAELVDHLTEA</sequence>
<dbReference type="AlphaFoldDB" id="A0A183AMP0"/>
<evidence type="ECO:0000313" key="6">
    <source>
        <dbReference type="WBParaSite" id="ECPE_0000824901-mRNA-1"/>
    </source>
</evidence>
<dbReference type="Pfam" id="PF12130">
    <property type="entry name" value="bMERB_dom"/>
    <property type="match status" value="1"/>
</dbReference>
<dbReference type="InterPro" id="IPR050540">
    <property type="entry name" value="F-actin_Monoox_Mical"/>
</dbReference>
<dbReference type="PANTHER" id="PTHR23167:SF93">
    <property type="entry name" value="CYTOSPIN-A-LIKE"/>
    <property type="match status" value="1"/>
</dbReference>
<accession>A0A183AMP0</accession>
<evidence type="ECO:0000259" key="3">
    <source>
        <dbReference type="PROSITE" id="PS51848"/>
    </source>
</evidence>
<feature type="domain" description="BMERB" evidence="3">
    <location>
        <begin position="305"/>
        <end position="440"/>
    </location>
</feature>
<evidence type="ECO:0000256" key="1">
    <source>
        <dbReference type="SAM" id="Coils"/>
    </source>
</evidence>
<keyword evidence="5" id="KW-1185">Reference proteome</keyword>
<feature type="region of interest" description="Disordered" evidence="2">
    <location>
        <begin position="51"/>
        <end position="88"/>
    </location>
</feature>
<name>A0A183AMP0_9TREM</name>
<dbReference type="PANTHER" id="PTHR23167">
    <property type="entry name" value="CALPONIN HOMOLOGY DOMAIN-CONTAINING PROTEIN DDB_G0272472-RELATED"/>
    <property type="match status" value="1"/>
</dbReference>
<reference evidence="6" key="1">
    <citation type="submission" date="2016-06" db="UniProtKB">
        <authorList>
            <consortium name="WormBaseParasite"/>
        </authorList>
    </citation>
    <scope>IDENTIFICATION</scope>
</reference>
<dbReference type="InterPro" id="IPR022735">
    <property type="entry name" value="bMERB_dom"/>
</dbReference>
<dbReference type="PROSITE" id="PS51848">
    <property type="entry name" value="BMERB"/>
    <property type="match status" value="1"/>
</dbReference>
<gene>
    <name evidence="4" type="ORF">ECPE_LOCUS8225</name>
</gene>
<feature type="compositionally biased region" description="Low complexity" evidence="2">
    <location>
        <begin position="68"/>
        <end position="88"/>
    </location>
</feature>
<dbReference type="EMBL" id="UZAN01045688">
    <property type="protein sequence ID" value="VDP83030.1"/>
    <property type="molecule type" value="Genomic_DNA"/>
</dbReference>
<dbReference type="SMART" id="SM01203">
    <property type="entry name" value="DUF3585"/>
    <property type="match status" value="1"/>
</dbReference>
<protein>
    <submittedName>
        <fullName evidence="6">BMERB domain-containing protein</fullName>
    </submittedName>
</protein>
<feature type="compositionally biased region" description="Polar residues" evidence="2">
    <location>
        <begin position="255"/>
        <end position="268"/>
    </location>
</feature>
<feature type="region of interest" description="Disordered" evidence="2">
    <location>
        <begin position="200"/>
        <end position="277"/>
    </location>
</feature>
<dbReference type="WBParaSite" id="ECPE_0000824901-mRNA-1">
    <property type="protein sequence ID" value="ECPE_0000824901-mRNA-1"/>
    <property type="gene ID" value="ECPE_0000824901"/>
</dbReference>
<organism evidence="6">
    <name type="scientific">Echinostoma caproni</name>
    <dbReference type="NCBI Taxonomy" id="27848"/>
    <lineage>
        <taxon>Eukaryota</taxon>
        <taxon>Metazoa</taxon>
        <taxon>Spiralia</taxon>
        <taxon>Lophotrochozoa</taxon>
        <taxon>Platyhelminthes</taxon>
        <taxon>Trematoda</taxon>
        <taxon>Digenea</taxon>
        <taxon>Plagiorchiida</taxon>
        <taxon>Echinostomata</taxon>
        <taxon>Echinostomatoidea</taxon>
        <taxon>Echinostomatidae</taxon>
        <taxon>Echinostoma</taxon>
    </lineage>
</organism>
<proteinExistence type="predicted"/>